<feature type="region of interest" description="Disordered" evidence="1">
    <location>
        <begin position="256"/>
        <end position="360"/>
    </location>
</feature>
<organism evidence="2 3">
    <name type="scientific">Streptomyces mangrovisoli</name>
    <dbReference type="NCBI Taxonomy" id="1428628"/>
    <lineage>
        <taxon>Bacteria</taxon>
        <taxon>Bacillati</taxon>
        <taxon>Actinomycetota</taxon>
        <taxon>Actinomycetes</taxon>
        <taxon>Kitasatosporales</taxon>
        <taxon>Streptomycetaceae</taxon>
        <taxon>Streptomyces</taxon>
    </lineage>
</organism>
<dbReference type="Pfam" id="PF19934">
    <property type="entry name" value="DUF6397"/>
    <property type="match status" value="1"/>
</dbReference>
<name>A0A1J4P318_9ACTN</name>
<dbReference type="Proteomes" id="UP000034196">
    <property type="component" value="Unassembled WGS sequence"/>
</dbReference>
<evidence type="ECO:0000313" key="3">
    <source>
        <dbReference type="Proteomes" id="UP000034196"/>
    </source>
</evidence>
<sequence>MPGNTTLQPQHLSYAPSRAARELELKRGEFDLAVHLGRVRTLPEGHGAVDRGGGRRVARAEIERLRAQDGFPTLLRESVRAVGTREAAGVLDVPPTRFTRLARLGLFAPVTFYVNRYRVVVWLYLADELRQFAAGAHNRSLLGGRIPAVLRDQLGTGLDLRPRNWRGRHLGFLLRHADDPWRRAGAVAALLDPEDLADIVPDPGERAQLLHLRPEPPVHAAPGSPAAQLIETLTTAQDADEIAWLAADLTQALDEARADRPAPRPAAAATTAHVPAPSLGIDQWLSPGTDQPLSRGDDQSLSPGTAPIPSPGTGRALSPRTAQAPCPVSEQPSARCPERGRGLLARLLRRHPRTQRPAAR</sequence>
<feature type="compositionally biased region" description="Basic residues" evidence="1">
    <location>
        <begin position="347"/>
        <end position="360"/>
    </location>
</feature>
<dbReference type="OrthoDB" id="4335318at2"/>
<dbReference type="RefSeq" id="WP_046585066.1">
    <property type="nucleotide sequence ID" value="NZ_LAVA02000015.1"/>
</dbReference>
<evidence type="ECO:0000313" key="2">
    <source>
        <dbReference type="EMBL" id="OIJ68610.1"/>
    </source>
</evidence>
<dbReference type="AlphaFoldDB" id="A0A1J4P318"/>
<keyword evidence="3" id="KW-1185">Reference proteome</keyword>
<accession>A0A1J4P318</accession>
<dbReference type="EMBL" id="LAVA02000015">
    <property type="protein sequence ID" value="OIJ68610.1"/>
    <property type="molecule type" value="Genomic_DNA"/>
</dbReference>
<dbReference type="InterPro" id="IPR045652">
    <property type="entry name" value="DUF6397"/>
</dbReference>
<reference evidence="2" key="1">
    <citation type="submission" date="2016-10" db="EMBL/GenBank/DDBJ databases">
        <title>Genome sequence of Streptomyces mangrovisoli MUSC 149.</title>
        <authorList>
            <person name="Lee L.-H."/>
            <person name="Ser H.-L."/>
        </authorList>
    </citation>
    <scope>NUCLEOTIDE SEQUENCE [LARGE SCALE GENOMIC DNA]</scope>
    <source>
        <strain evidence="2">MUSC 149</strain>
    </source>
</reference>
<proteinExistence type="predicted"/>
<feature type="compositionally biased region" description="Low complexity" evidence="1">
    <location>
        <begin position="265"/>
        <end position="277"/>
    </location>
</feature>
<protein>
    <submittedName>
        <fullName evidence="2">Uncharacterized protein</fullName>
    </submittedName>
</protein>
<gene>
    <name evidence="2" type="ORF">WN71_007490</name>
</gene>
<comment type="caution">
    <text evidence="2">The sequence shown here is derived from an EMBL/GenBank/DDBJ whole genome shotgun (WGS) entry which is preliminary data.</text>
</comment>
<evidence type="ECO:0000256" key="1">
    <source>
        <dbReference type="SAM" id="MobiDB-lite"/>
    </source>
</evidence>
<dbReference type="STRING" id="1428628.WN71_007490"/>